<dbReference type="AlphaFoldDB" id="A0A1H3LY22"/>
<dbReference type="PANTHER" id="PTHR12993">
    <property type="entry name" value="N-ACETYLGLUCOSAMINYL-PHOSPHATIDYLINOSITOL DE-N-ACETYLASE-RELATED"/>
    <property type="match status" value="1"/>
</dbReference>
<accession>A0A1H3LY22</accession>
<keyword evidence="3" id="KW-1185">Reference proteome</keyword>
<dbReference type="SUPFAM" id="SSF102588">
    <property type="entry name" value="LmbE-like"/>
    <property type="match status" value="1"/>
</dbReference>
<dbReference type="InterPro" id="IPR003737">
    <property type="entry name" value="GlcNAc_PI_deacetylase-related"/>
</dbReference>
<evidence type="ECO:0000313" key="3">
    <source>
        <dbReference type="Proteomes" id="UP000198921"/>
    </source>
</evidence>
<dbReference type="Pfam" id="PF02585">
    <property type="entry name" value="PIG-L"/>
    <property type="match status" value="1"/>
</dbReference>
<proteinExistence type="predicted"/>
<name>A0A1H3LY22_9ACTN</name>
<gene>
    <name evidence="2" type="ORF">SAMN05660209_03446</name>
</gene>
<evidence type="ECO:0000313" key="2">
    <source>
        <dbReference type="EMBL" id="SDY68715.1"/>
    </source>
</evidence>
<dbReference type="GO" id="GO:0016811">
    <property type="term" value="F:hydrolase activity, acting on carbon-nitrogen (but not peptide) bonds, in linear amides"/>
    <property type="evidence" value="ECO:0007669"/>
    <property type="project" value="TreeGrafter"/>
</dbReference>
<reference evidence="3" key="1">
    <citation type="submission" date="2016-10" db="EMBL/GenBank/DDBJ databases">
        <authorList>
            <person name="Varghese N."/>
            <person name="Submissions S."/>
        </authorList>
    </citation>
    <scope>NUCLEOTIDE SEQUENCE [LARGE SCALE GENOMIC DNA]</scope>
    <source>
        <strain evidence="3">DSM 45422</strain>
    </source>
</reference>
<dbReference type="EMBL" id="FNOT01000010">
    <property type="protein sequence ID" value="SDY68715.1"/>
    <property type="molecule type" value="Genomic_DNA"/>
</dbReference>
<dbReference type="PANTHER" id="PTHR12993:SF29">
    <property type="entry name" value="BLR3841 PROTEIN"/>
    <property type="match status" value="1"/>
</dbReference>
<keyword evidence="1" id="KW-0862">Zinc</keyword>
<dbReference type="Gene3D" id="3.40.50.10320">
    <property type="entry name" value="LmbE-like"/>
    <property type="match status" value="1"/>
</dbReference>
<protein>
    <submittedName>
        <fullName evidence="2">N-acetylglucosaminyl deacetylase, LmbE family</fullName>
    </submittedName>
</protein>
<organism evidence="2 3">
    <name type="scientific">Geodermatophilus africanus</name>
    <dbReference type="NCBI Taxonomy" id="1137993"/>
    <lineage>
        <taxon>Bacteria</taxon>
        <taxon>Bacillati</taxon>
        <taxon>Actinomycetota</taxon>
        <taxon>Actinomycetes</taxon>
        <taxon>Geodermatophilales</taxon>
        <taxon>Geodermatophilaceae</taxon>
        <taxon>Geodermatophilus</taxon>
    </lineage>
</organism>
<dbReference type="Proteomes" id="UP000198921">
    <property type="component" value="Unassembled WGS sequence"/>
</dbReference>
<sequence length="245" mass="25786">MRVLAVSPHLDDAAFSVGGTLAALAAEGHDVTVVTCFTASVPEPEGFALACQLDKGLPADVDYLALRRDEDAAAMSLLGATPVYLGLPEAPHRGYTSAPDLFAGVHDGDDVWRSLTAALEGHEADLWLAPQALGGHVDHRQVLRAVAGLDRPVLWWRDSPYVLRDRAAVPGPELPDGLAEVRLPQDLDRRADACACYPTQLGFQFGGVEEMRTALAGLPEVLLAGERARAVLPALGGPGTSGTEA</sequence>
<dbReference type="GO" id="GO:0016137">
    <property type="term" value="P:glycoside metabolic process"/>
    <property type="evidence" value="ECO:0007669"/>
    <property type="project" value="UniProtKB-ARBA"/>
</dbReference>
<dbReference type="OrthoDB" id="116799at2"/>
<evidence type="ECO:0000256" key="1">
    <source>
        <dbReference type="ARBA" id="ARBA00022833"/>
    </source>
</evidence>
<dbReference type="InterPro" id="IPR024078">
    <property type="entry name" value="LmbE-like_dom_sf"/>
</dbReference>
<dbReference type="STRING" id="1137993.SAMN05660209_03446"/>